<dbReference type="AlphaFoldDB" id="A0A127PM69"/>
<organism evidence="1 2">
    <name type="scientific">Collimonas arenae</name>
    <dbReference type="NCBI Taxonomy" id="279058"/>
    <lineage>
        <taxon>Bacteria</taxon>
        <taxon>Pseudomonadati</taxon>
        <taxon>Pseudomonadota</taxon>
        <taxon>Betaproteobacteria</taxon>
        <taxon>Burkholderiales</taxon>
        <taxon>Oxalobacteraceae</taxon>
        <taxon>Collimonas</taxon>
    </lineage>
</organism>
<accession>A0A127PM69</accession>
<sequence>MLQRITAENAYAQASTNFVRVQGQRLQDCVTPFATLGGGWQNKAEIALPAEQPGKS</sequence>
<reference evidence="1 2" key="1">
    <citation type="submission" date="2015-11" db="EMBL/GenBank/DDBJ databases">
        <title>Exploring the genomic traits of fungus-feeding bacterial genus Collimonas.</title>
        <authorList>
            <person name="Song C."/>
            <person name="Schmidt R."/>
            <person name="de Jager V."/>
            <person name="Krzyzanowska D."/>
            <person name="Jongedijk E."/>
            <person name="Cankar K."/>
            <person name="Beekwilder J."/>
            <person name="van Veen A."/>
            <person name="de Boer W."/>
            <person name="van Veen J.A."/>
            <person name="Garbeva P."/>
        </authorList>
    </citation>
    <scope>NUCLEOTIDE SEQUENCE [LARGE SCALE GENOMIC DNA]</scope>
    <source>
        <strain evidence="1 2">Ter282</strain>
    </source>
</reference>
<evidence type="ECO:0000313" key="2">
    <source>
        <dbReference type="Proteomes" id="UP000071778"/>
    </source>
</evidence>
<protein>
    <submittedName>
        <fullName evidence="1">Uncharacterized protein</fullName>
    </submittedName>
</protein>
<dbReference type="Proteomes" id="UP000071778">
    <property type="component" value="Chromosome"/>
</dbReference>
<dbReference type="RefSeq" id="WP_156477053.1">
    <property type="nucleotide sequence ID" value="NZ_CP013233.1"/>
</dbReference>
<keyword evidence="2" id="KW-1185">Reference proteome</keyword>
<gene>
    <name evidence="1" type="ORF">CAter282_0984</name>
</gene>
<proteinExistence type="predicted"/>
<evidence type="ECO:0000313" key="1">
    <source>
        <dbReference type="EMBL" id="AMP08780.1"/>
    </source>
</evidence>
<dbReference type="PATRIC" id="fig|279058.17.peg.1058"/>
<dbReference type="EMBL" id="CP013235">
    <property type="protein sequence ID" value="AMP08780.1"/>
    <property type="molecule type" value="Genomic_DNA"/>
</dbReference>
<name>A0A127PM69_9BURK</name>